<dbReference type="RefSeq" id="WP_395807919.1">
    <property type="nucleotide sequence ID" value="NZ_CP043494.1"/>
</dbReference>
<dbReference type="Gene3D" id="3.90.550.10">
    <property type="entry name" value="Spore Coat Polysaccharide Biosynthesis Protein SpsA, Chain A"/>
    <property type="match status" value="1"/>
</dbReference>
<dbReference type="InterPro" id="IPR039741">
    <property type="entry name" value="UDP-sugar_pyrophosphorylase"/>
</dbReference>
<dbReference type="EMBL" id="CP043494">
    <property type="protein sequence ID" value="WNG49702.1"/>
    <property type="molecule type" value="Genomic_DNA"/>
</dbReference>
<dbReference type="PANTHER" id="PTHR11952">
    <property type="entry name" value="UDP- GLUCOSE PYROPHOSPHORYLASE"/>
    <property type="match status" value="1"/>
</dbReference>
<name>A0ABY9X2R0_9BACT</name>
<gene>
    <name evidence="4" type="ORF">F0U60_40480</name>
</gene>
<dbReference type="InterPro" id="IPR029044">
    <property type="entry name" value="Nucleotide-diphossugar_trans"/>
</dbReference>
<evidence type="ECO:0000256" key="2">
    <source>
        <dbReference type="ARBA" id="ARBA00022679"/>
    </source>
</evidence>
<sequence length="371" mass="40606">MDTDLDNPQFARDGFDVSSFRELLARYHRGELVEAPPLAGSLQPLQEGDIRALPAEGTPEYEQYRVRGEEAFRQGQVAALVVAGGAGTRFGGGVKGLVPVVGDRTFLDFKIAEARRLGERFGRPVPVAVMTSFLTHDEIDAHLSQRGQKEGVFLFRQRMLPRLTPKGELFQGADGKLSFAPSGHGDVFRALRESGVGAELRNRGVRCVYFSNVDNLAATLDPVVIGMHLTQGKAMTVEVTPRKNPSGALDAGAAPVRLKGQLQLVEKVDPTQHAFISTNNITFDLEAILDKEIPIPYRVVSKKVEDQPVLQLEQVTAEASSLTRPDGQPLLPVAFIEVSRTDPVTSRFEPVKAPDDLPRVAKRLRQRLVSS</sequence>
<dbReference type="PANTHER" id="PTHR11952:SF2">
    <property type="entry name" value="LD24639P"/>
    <property type="match status" value="1"/>
</dbReference>
<dbReference type="GO" id="GO:0016779">
    <property type="term" value="F:nucleotidyltransferase activity"/>
    <property type="evidence" value="ECO:0007669"/>
    <property type="project" value="UniProtKB-KW"/>
</dbReference>
<dbReference type="SUPFAM" id="SSF53448">
    <property type="entry name" value="Nucleotide-diphospho-sugar transferases"/>
    <property type="match status" value="1"/>
</dbReference>
<evidence type="ECO:0000256" key="1">
    <source>
        <dbReference type="ARBA" id="ARBA00010401"/>
    </source>
</evidence>
<evidence type="ECO:0000313" key="4">
    <source>
        <dbReference type="EMBL" id="WNG49702.1"/>
    </source>
</evidence>
<comment type="similarity">
    <text evidence="1">Belongs to the UDPGP type 1 family.</text>
</comment>
<keyword evidence="2" id="KW-0808">Transferase</keyword>
<dbReference type="Pfam" id="PF01704">
    <property type="entry name" value="UDPGP"/>
    <property type="match status" value="1"/>
</dbReference>
<accession>A0ABY9X2R0</accession>
<dbReference type="Proteomes" id="UP001611383">
    <property type="component" value="Chromosome"/>
</dbReference>
<organism evidence="4 5">
    <name type="scientific">Archangium minus</name>
    <dbReference type="NCBI Taxonomy" id="83450"/>
    <lineage>
        <taxon>Bacteria</taxon>
        <taxon>Pseudomonadati</taxon>
        <taxon>Myxococcota</taxon>
        <taxon>Myxococcia</taxon>
        <taxon>Myxococcales</taxon>
        <taxon>Cystobacterineae</taxon>
        <taxon>Archangiaceae</taxon>
        <taxon>Archangium</taxon>
    </lineage>
</organism>
<protein>
    <submittedName>
        <fullName evidence="4">UTP--glucose-1-phosphate uridylyltransferase</fullName>
    </submittedName>
</protein>
<dbReference type="InterPro" id="IPR002618">
    <property type="entry name" value="UDPGP_fam"/>
</dbReference>
<evidence type="ECO:0000256" key="3">
    <source>
        <dbReference type="ARBA" id="ARBA00022695"/>
    </source>
</evidence>
<keyword evidence="3 4" id="KW-0548">Nucleotidyltransferase</keyword>
<proteinExistence type="inferred from homology"/>
<reference evidence="4 5" key="1">
    <citation type="submission" date="2019-08" db="EMBL/GenBank/DDBJ databases">
        <title>Archangium and Cystobacter genomes.</title>
        <authorList>
            <person name="Chen I.-C.K."/>
            <person name="Wielgoss S."/>
        </authorList>
    </citation>
    <scope>NUCLEOTIDE SEQUENCE [LARGE SCALE GENOMIC DNA]</scope>
    <source>
        <strain evidence="4 5">Cbm 6</strain>
    </source>
</reference>
<evidence type="ECO:0000313" key="5">
    <source>
        <dbReference type="Proteomes" id="UP001611383"/>
    </source>
</evidence>
<keyword evidence="5" id="KW-1185">Reference proteome</keyword>